<accession>A0A327STN6</accession>
<sequence length="135" mass="15846">MSRKKATDQDSILSHPIIVRLTENQFKKLEKIRKESDIKTIGEVVRKILNNRPIKLLHKDITMNQPMEEMALIRKEIKSIGVNINQQTHRFHISQSNTEKSFHAIKTSETYKSMEPKIDRLLSIISKLAQKWLQE</sequence>
<evidence type="ECO:0000313" key="2">
    <source>
        <dbReference type="Proteomes" id="UP000249754"/>
    </source>
</evidence>
<dbReference type="Proteomes" id="UP000249754">
    <property type="component" value="Unassembled WGS sequence"/>
</dbReference>
<proteinExistence type="predicted"/>
<protein>
    <recommendedName>
        <fullName evidence="3">Mobilization protein</fullName>
    </recommendedName>
</protein>
<dbReference type="RefSeq" id="WP_111633745.1">
    <property type="nucleotide sequence ID" value="NZ_QLLR01000008.1"/>
</dbReference>
<name>A0A327STN6_9SPHI</name>
<gene>
    <name evidence="1" type="ORF">LY11_02225</name>
</gene>
<evidence type="ECO:0000313" key="1">
    <source>
        <dbReference type="EMBL" id="RAJ31725.1"/>
    </source>
</evidence>
<dbReference type="AlphaFoldDB" id="A0A327STN6"/>
<dbReference type="EMBL" id="QLLR01000008">
    <property type="protein sequence ID" value="RAJ31725.1"/>
    <property type="molecule type" value="Genomic_DNA"/>
</dbReference>
<dbReference type="OrthoDB" id="678846at2"/>
<reference evidence="1 2" key="1">
    <citation type="submission" date="2018-06" db="EMBL/GenBank/DDBJ databases">
        <title>Genomic Encyclopedia of Archaeal and Bacterial Type Strains, Phase II (KMG-II): from individual species to whole genera.</title>
        <authorList>
            <person name="Goeker M."/>
        </authorList>
    </citation>
    <scope>NUCLEOTIDE SEQUENCE [LARGE SCALE GENOMIC DNA]</scope>
    <source>
        <strain evidence="1 2">DSM 14825</strain>
    </source>
</reference>
<comment type="caution">
    <text evidence="1">The sequence shown here is derived from an EMBL/GenBank/DDBJ whole genome shotgun (WGS) entry which is preliminary data.</text>
</comment>
<organism evidence="1 2">
    <name type="scientific">Pedobacter cryoconitis</name>
    <dbReference type="NCBI Taxonomy" id="188932"/>
    <lineage>
        <taxon>Bacteria</taxon>
        <taxon>Pseudomonadati</taxon>
        <taxon>Bacteroidota</taxon>
        <taxon>Sphingobacteriia</taxon>
        <taxon>Sphingobacteriales</taxon>
        <taxon>Sphingobacteriaceae</taxon>
        <taxon>Pedobacter</taxon>
    </lineage>
</organism>
<evidence type="ECO:0008006" key="3">
    <source>
        <dbReference type="Google" id="ProtNLM"/>
    </source>
</evidence>